<sequence length="158" mass="17509">MALFRSAGGIRAIEGRRGRYRCHGFCDGRSGSSSPFRRQMTIQSHRPPAFSRSWSIRSIVIPKAAAIRTDVGYQVQPLRGERIALAGPGRELGGKSLQVVDRDVVRGCELDLLGERDLAEKGADMTGMLLGQIDISKAMRKRRVVQLIAVGRVHRRQD</sequence>
<organism evidence="1 2">
    <name type="scientific">Mesorhizobium metallidurans STM 2683</name>
    <dbReference type="NCBI Taxonomy" id="1297569"/>
    <lineage>
        <taxon>Bacteria</taxon>
        <taxon>Pseudomonadati</taxon>
        <taxon>Pseudomonadota</taxon>
        <taxon>Alphaproteobacteria</taxon>
        <taxon>Hyphomicrobiales</taxon>
        <taxon>Phyllobacteriaceae</taxon>
        <taxon>Mesorhizobium</taxon>
    </lineage>
</organism>
<proteinExistence type="predicted"/>
<name>M5F062_9HYPH</name>
<dbReference type="AlphaFoldDB" id="M5F062"/>
<gene>
    <name evidence="1" type="ORF">MESS2_p70009</name>
</gene>
<reference evidence="1 2" key="1">
    <citation type="submission" date="2013-02" db="EMBL/GenBank/DDBJ databases">
        <authorList>
            <person name="Genoscope - CEA"/>
        </authorList>
    </citation>
    <scope>NUCLEOTIDE SEQUENCE [LARGE SCALE GENOMIC DNA]</scope>
    <source>
        <strain evidence="1 2">STM 2683</strain>
    </source>
</reference>
<protein>
    <submittedName>
        <fullName evidence="1">Uncharacterized protein</fullName>
    </submittedName>
</protein>
<dbReference type="Proteomes" id="UP000012062">
    <property type="component" value="Unassembled WGS sequence"/>
</dbReference>
<comment type="caution">
    <text evidence="1">The sequence shown here is derived from an EMBL/GenBank/DDBJ whole genome shotgun (WGS) entry which is preliminary data.</text>
</comment>
<dbReference type="EMBL" id="CAUM01000189">
    <property type="protein sequence ID" value="CCV09575.1"/>
    <property type="molecule type" value="Genomic_DNA"/>
</dbReference>
<keyword evidence="2" id="KW-1185">Reference proteome</keyword>
<accession>M5F062</accession>
<evidence type="ECO:0000313" key="1">
    <source>
        <dbReference type="EMBL" id="CCV09575.1"/>
    </source>
</evidence>
<evidence type="ECO:0000313" key="2">
    <source>
        <dbReference type="Proteomes" id="UP000012062"/>
    </source>
</evidence>